<sequence length="65" mass="7267">MEIKREEKWKLIRDGTVIGTAETYDEIIELRRKEDEKRMDGGDRPAEGSQRGAAGGVPGNRAILP</sequence>
<evidence type="ECO:0000313" key="2">
    <source>
        <dbReference type="EMBL" id="QJA62707.1"/>
    </source>
</evidence>
<feature type="compositionally biased region" description="Basic and acidic residues" evidence="1">
    <location>
        <begin position="33"/>
        <end position="46"/>
    </location>
</feature>
<dbReference type="EMBL" id="MT141478">
    <property type="protein sequence ID" value="QJA62707.1"/>
    <property type="molecule type" value="Genomic_DNA"/>
</dbReference>
<gene>
    <name evidence="3" type="ORF">MM415A00827_0007</name>
    <name evidence="2" type="ORF">MM415B00742_0047</name>
</gene>
<feature type="region of interest" description="Disordered" evidence="1">
    <location>
        <begin position="33"/>
        <end position="65"/>
    </location>
</feature>
<proteinExistence type="predicted"/>
<dbReference type="AlphaFoldDB" id="A0A6M3KDU1"/>
<name>A0A6M3KDU1_9ZZZZ</name>
<accession>A0A6M3KDU1</accession>
<reference evidence="3" key="1">
    <citation type="submission" date="2020-03" db="EMBL/GenBank/DDBJ databases">
        <title>The deep terrestrial virosphere.</title>
        <authorList>
            <person name="Holmfeldt K."/>
            <person name="Nilsson E."/>
            <person name="Simone D."/>
            <person name="Lopez-Fernandez M."/>
            <person name="Wu X."/>
            <person name="de Brujin I."/>
            <person name="Lundin D."/>
            <person name="Andersson A."/>
            <person name="Bertilsson S."/>
            <person name="Dopson M."/>
        </authorList>
    </citation>
    <scope>NUCLEOTIDE SEQUENCE</scope>
    <source>
        <strain evidence="3">MM415A00827</strain>
        <strain evidence="2">MM415B00742</strain>
    </source>
</reference>
<organism evidence="3">
    <name type="scientific">viral metagenome</name>
    <dbReference type="NCBI Taxonomy" id="1070528"/>
    <lineage>
        <taxon>unclassified sequences</taxon>
        <taxon>metagenomes</taxon>
        <taxon>organismal metagenomes</taxon>
    </lineage>
</organism>
<evidence type="ECO:0000313" key="3">
    <source>
        <dbReference type="EMBL" id="QJA79814.1"/>
    </source>
</evidence>
<dbReference type="EMBL" id="MT142396">
    <property type="protein sequence ID" value="QJA79814.1"/>
    <property type="molecule type" value="Genomic_DNA"/>
</dbReference>
<protein>
    <submittedName>
        <fullName evidence="3">Uncharacterized protein</fullName>
    </submittedName>
</protein>
<evidence type="ECO:0000256" key="1">
    <source>
        <dbReference type="SAM" id="MobiDB-lite"/>
    </source>
</evidence>